<evidence type="ECO:0000259" key="2">
    <source>
        <dbReference type="Pfam" id="PF13966"/>
    </source>
</evidence>
<dbReference type="Proteomes" id="UP000694864">
    <property type="component" value="Chromosome 18"/>
</dbReference>
<accession>A0ABM0XF54</accession>
<proteinExistence type="predicted"/>
<dbReference type="InterPro" id="IPR026960">
    <property type="entry name" value="RVT-Znf"/>
</dbReference>
<reference evidence="4" key="2">
    <citation type="submission" date="2025-08" db="UniProtKB">
        <authorList>
            <consortium name="RefSeq"/>
        </authorList>
    </citation>
    <scope>IDENTIFICATION</scope>
    <source>
        <tissue evidence="4">Leaf</tissue>
    </source>
</reference>
<dbReference type="GeneID" id="104763359"/>
<protein>
    <submittedName>
        <fullName evidence="4">Uncharacterized protein LOC104763359</fullName>
    </submittedName>
</protein>
<reference evidence="3" key="1">
    <citation type="journal article" date="2014" name="Nat. Commun.">
        <title>The emerging biofuel crop Camelina sativa retains a highly undifferentiated hexaploid genome structure.</title>
        <authorList>
            <person name="Kagale S."/>
            <person name="Koh C."/>
            <person name="Nixon J."/>
            <person name="Bollina V."/>
            <person name="Clarke W.E."/>
            <person name="Tuteja R."/>
            <person name="Spillane C."/>
            <person name="Robinson S.J."/>
            <person name="Links M.G."/>
            <person name="Clarke C."/>
            <person name="Higgins E.E."/>
            <person name="Huebert T."/>
            <person name="Sharpe A.G."/>
            <person name="Parkin I.A."/>
        </authorList>
    </citation>
    <scope>NUCLEOTIDE SEQUENCE [LARGE SCALE GENOMIC DNA]</scope>
    <source>
        <strain evidence="3">cv. DH55</strain>
    </source>
</reference>
<feature type="region of interest" description="Disordered" evidence="1">
    <location>
        <begin position="246"/>
        <end position="265"/>
    </location>
</feature>
<gene>
    <name evidence="4" type="primary">LOC104763359</name>
</gene>
<organism evidence="3 4">
    <name type="scientific">Camelina sativa</name>
    <name type="common">False flax</name>
    <name type="synonym">Myagrum sativum</name>
    <dbReference type="NCBI Taxonomy" id="90675"/>
    <lineage>
        <taxon>Eukaryota</taxon>
        <taxon>Viridiplantae</taxon>
        <taxon>Streptophyta</taxon>
        <taxon>Embryophyta</taxon>
        <taxon>Tracheophyta</taxon>
        <taxon>Spermatophyta</taxon>
        <taxon>Magnoliopsida</taxon>
        <taxon>eudicotyledons</taxon>
        <taxon>Gunneridae</taxon>
        <taxon>Pentapetalae</taxon>
        <taxon>rosids</taxon>
        <taxon>malvids</taxon>
        <taxon>Brassicales</taxon>
        <taxon>Brassicaceae</taxon>
        <taxon>Camelineae</taxon>
        <taxon>Camelina</taxon>
    </lineage>
</organism>
<name>A0ABM0XF54_CAMSA</name>
<dbReference type="RefSeq" id="XP_010485041.1">
    <property type="nucleotide sequence ID" value="XM_010486739.1"/>
</dbReference>
<feature type="domain" description="Reverse transcriptase zinc-binding" evidence="2">
    <location>
        <begin position="92"/>
        <end position="162"/>
    </location>
</feature>
<keyword evidence="3" id="KW-1185">Reference proteome</keyword>
<dbReference type="Pfam" id="PF13966">
    <property type="entry name" value="zf-RVT"/>
    <property type="match status" value="1"/>
</dbReference>
<evidence type="ECO:0000313" key="3">
    <source>
        <dbReference type="Proteomes" id="UP000694864"/>
    </source>
</evidence>
<evidence type="ECO:0000256" key="1">
    <source>
        <dbReference type="SAM" id="MobiDB-lite"/>
    </source>
</evidence>
<feature type="compositionally biased region" description="Pro residues" evidence="1">
    <location>
        <begin position="249"/>
        <end position="260"/>
    </location>
</feature>
<sequence>MGPPTLASHLMTVADLFQPDSGTWNKPLIQELLPEYESDILKLKPSKLRARDRWAWLPTRDGVYSTKSGYFEAQAPIRTLPDSTIQPPGNQASQFNWKSHIWAVKTSPKTKLLLWKLAQQALPVGENLSHRKITELVHCPHCKAPETELHLFFHCPFAAKTWSKAPFKETFDPSRVSSPQLGLRMVNELTCLPPTGLGEGPLFPWIMWIIWTSRNNLIFSKIQIPVEEALLLAILRAKEWQQAQIRKAPPSPLTNPPPRLPTESQLPGTITCCTDASWISDSKAGLGWTFQNHRHHIIGQGSDLALNV</sequence>
<evidence type="ECO:0000313" key="4">
    <source>
        <dbReference type="RefSeq" id="XP_010485041.1"/>
    </source>
</evidence>